<keyword evidence="5" id="KW-1185">Reference proteome</keyword>
<keyword evidence="1" id="KW-0808">Transferase</keyword>
<evidence type="ECO:0000313" key="4">
    <source>
        <dbReference type="EMBL" id="NIY72174.1"/>
    </source>
</evidence>
<keyword evidence="2" id="KW-0012">Acyltransferase</keyword>
<evidence type="ECO:0000313" key="5">
    <source>
        <dbReference type="Proteomes" id="UP000709466"/>
    </source>
</evidence>
<reference evidence="4 5" key="1">
    <citation type="submission" date="2020-03" db="EMBL/GenBank/DDBJ databases">
        <title>Bacterial isolates of synthetic phycosphere.</title>
        <authorList>
            <person name="Fu H."/>
            <person name="Moran M.A."/>
        </authorList>
    </citation>
    <scope>NUCLEOTIDE SEQUENCE [LARGE SCALE GENOMIC DNA]</scope>
    <source>
        <strain evidence="4 5">HF1</strain>
    </source>
</reference>
<dbReference type="Proteomes" id="UP000709466">
    <property type="component" value="Unassembled WGS sequence"/>
</dbReference>
<feature type="domain" description="N-acetyltransferase" evidence="3">
    <location>
        <begin position="8"/>
        <end position="153"/>
    </location>
</feature>
<dbReference type="PROSITE" id="PS51186">
    <property type="entry name" value="GNAT"/>
    <property type="match status" value="1"/>
</dbReference>
<proteinExistence type="predicted"/>
<evidence type="ECO:0000256" key="1">
    <source>
        <dbReference type="ARBA" id="ARBA00022679"/>
    </source>
</evidence>
<dbReference type="InterPro" id="IPR016181">
    <property type="entry name" value="Acyl_CoA_acyltransferase"/>
</dbReference>
<sequence length="153" mass="16461">MVQYAGQALIRPAVSSDVAAITAIASASFAHYVSRIGQPPAPMIADYAALVNACSAYVFEDEAILGYLVLEPLQDAMLLDIVAVFPDAQGRGVGKALMVSAEKQTRAAGLSTIRLYTNALMHENVGLYAKIGYAETGRKTENGFDRIYMEKRL</sequence>
<dbReference type="EMBL" id="JAATOP010000004">
    <property type="protein sequence ID" value="NIY72174.1"/>
    <property type="molecule type" value="Genomic_DNA"/>
</dbReference>
<name>A0ABX0VZ07_9RHOB</name>
<dbReference type="InterPro" id="IPR050832">
    <property type="entry name" value="Bact_Acetyltransf"/>
</dbReference>
<dbReference type="CDD" id="cd04301">
    <property type="entry name" value="NAT_SF"/>
    <property type="match status" value="1"/>
</dbReference>
<gene>
    <name evidence="4" type="ORF">HCZ30_06970</name>
</gene>
<organism evidence="4 5">
    <name type="scientific">Marivivens donghaensis</name>
    <dbReference type="NCBI Taxonomy" id="1699413"/>
    <lineage>
        <taxon>Bacteria</taxon>
        <taxon>Pseudomonadati</taxon>
        <taxon>Pseudomonadota</taxon>
        <taxon>Alphaproteobacteria</taxon>
        <taxon>Rhodobacterales</taxon>
        <taxon>Paracoccaceae</taxon>
        <taxon>Marivivens group</taxon>
        <taxon>Marivivens</taxon>
    </lineage>
</organism>
<comment type="caution">
    <text evidence="4">The sequence shown here is derived from an EMBL/GenBank/DDBJ whole genome shotgun (WGS) entry which is preliminary data.</text>
</comment>
<dbReference type="Pfam" id="PF00583">
    <property type="entry name" value="Acetyltransf_1"/>
    <property type="match status" value="1"/>
</dbReference>
<accession>A0ABX0VZ07</accession>
<evidence type="ECO:0000259" key="3">
    <source>
        <dbReference type="PROSITE" id="PS51186"/>
    </source>
</evidence>
<dbReference type="PANTHER" id="PTHR43877:SF2">
    <property type="entry name" value="AMINOALKYLPHOSPHONATE N-ACETYLTRANSFERASE-RELATED"/>
    <property type="match status" value="1"/>
</dbReference>
<dbReference type="Gene3D" id="3.40.630.30">
    <property type="match status" value="1"/>
</dbReference>
<dbReference type="InterPro" id="IPR000182">
    <property type="entry name" value="GNAT_dom"/>
</dbReference>
<dbReference type="PANTHER" id="PTHR43877">
    <property type="entry name" value="AMINOALKYLPHOSPHONATE N-ACETYLTRANSFERASE-RELATED-RELATED"/>
    <property type="match status" value="1"/>
</dbReference>
<protein>
    <submittedName>
        <fullName evidence="4">GNAT family N-acetyltransferase</fullName>
    </submittedName>
</protein>
<dbReference type="SUPFAM" id="SSF55729">
    <property type="entry name" value="Acyl-CoA N-acyltransferases (Nat)"/>
    <property type="match status" value="1"/>
</dbReference>
<evidence type="ECO:0000256" key="2">
    <source>
        <dbReference type="ARBA" id="ARBA00023315"/>
    </source>
</evidence>